<dbReference type="PROSITE" id="PS51219">
    <property type="entry name" value="DPCK"/>
    <property type="match status" value="1"/>
</dbReference>
<evidence type="ECO:0000313" key="11">
    <source>
        <dbReference type="Proteomes" id="UP000031189"/>
    </source>
</evidence>
<comment type="pathway">
    <text evidence="8">Cofactor biosynthesis; coenzyme A biosynthesis; CoA from (R)-pantothenate: step 5/5.</text>
</comment>
<keyword evidence="6 8" id="KW-0067">ATP-binding</keyword>
<gene>
    <name evidence="8" type="primary">coaE</name>
    <name evidence="10" type="ORF">QX51_12350</name>
</gene>
<evidence type="ECO:0000256" key="5">
    <source>
        <dbReference type="ARBA" id="ARBA00022777"/>
    </source>
</evidence>
<dbReference type="Gene3D" id="3.40.50.300">
    <property type="entry name" value="P-loop containing nucleotide triphosphate hydrolases"/>
    <property type="match status" value="1"/>
</dbReference>
<dbReference type="HAMAP" id="MF_00376">
    <property type="entry name" value="Dephospho_CoA_kinase"/>
    <property type="match status" value="1"/>
</dbReference>
<comment type="function">
    <text evidence="8">Catalyzes the phosphorylation of the 3'-hydroxyl group of dephosphocoenzyme A to form coenzyme A.</text>
</comment>
<dbReference type="EMBL" id="JWHR01000109">
    <property type="protein sequence ID" value="KHS56762.1"/>
    <property type="molecule type" value="Genomic_DNA"/>
</dbReference>
<dbReference type="Pfam" id="PF01121">
    <property type="entry name" value="CoaE"/>
    <property type="match status" value="1"/>
</dbReference>
<evidence type="ECO:0000256" key="8">
    <source>
        <dbReference type="HAMAP-Rule" id="MF_00376"/>
    </source>
</evidence>
<keyword evidence="7 8" id="KW-0173">Coenzyme A biosynthesis</keyword>
<comment type="subcellular location">
    <subcellularLocation>
        <location evidence="8">Cytoplasm</location>
    </subcellularLocation>
</comment>
<evidence type="ECO:0000256" key="1">
    <source>
        <dbReference type="ARBA" id="ARBA00009018"/>
    </source>
</evidence>
<protein>
    <recommendedName>
        <fullName evidence="8 9">Dephospho-CoA kinase</fullName>
        <ecNumber evidence="8 9">2.7.1.24</ecNumber>
    </recommendedName>
    <alternativeName>
        <fullName evidence="8">Dephosphocoenzyme A kinase</fullName>
    </alternativeName>
</protein>
<dbReference type="AlphaFoldDB" id="A0A0B3W332"/>
<evidence type="ECO:0000256" key="2">
    <source>
        <dbReference type="ARBA" id="ARBA00022490"/>
    </source>
</evidence>
<keyword evidence="3 8" id="KW-0808">Transferase</keyword>
<keyword evidence="4 8" id="KW-0547">Nucleotide-binding</keyword>
<dbReference type="GO" id="GO:0004140">
    <property type="term" value="F:dephospho-CoA kinase activity"/>
    <property type="evidence" value="ECO:0007669"/>
    <property type="project" value="UniProtKB-UniRule"/>
</dbReference>
<evidence type="ECO:0000256" key="9">
    <source>
        <dbReference type="NCBIfam" id="TIGR00152"/>
    </source>
</evidence>
<dbReference type="UniPathway" id="UPA00241">
    <property type="reaction ID" value="UER00356"/>
</dbReference>
<comment type="caution">
    <text evidence="10">The sequence shown here is derived from an EMBL/GenBank/DDBJ whole genome shotgun (WGS) entry which is preliminary data.</text>
</comment>
<keyword evidence="2 8" id="KW-0963">Cytoplasm</keyword>
<dbReference type="EC" id="2.7.1.24" evidence="8 9"/>
<evidence type="ECO:0000256" key="4">
    <source>
        <dbReference type="ARBA" id="ARBA00022741"/>
    </source>
</evidence>
<dbReference type="GO" id="GO:0005737">
    <property type="term" value="C:cytoplasm"/>
    <property type="evidence" value="ECO:0007669"/>
    <property type="project" value="UniProtKB-SubCell"/>
</dbReference>
<dbReference type="InterPro" id="IPR001977">
    <property type="entry name" value="Depp_CoAkinase"/>
</dbReference>
<dbReference type="PANTHER" id="PTHR10695:SF46">
    <property type="entry name" value="BIFUNCTIONAL COENZYME A SYNTHASE-RELATED"/>
    <property type="match status" value="1"/>
</dbReference>
<dbReference type="FunFam" id="3.40.50.300:FF:000991">
    <property type="entry name" value="Dephospho-CoA kinase"/>
    <property type="match status" value="1"/>
</dbReference>
<accession>A0A0B3W332</accession>
<reference evidence="10 11" key="1">
    <citation type="submission" date="2014-12" db="EMBL/GenBank/DDBJ databases">
        <title>Draft genome sequence of Terrisporobacter sp. 08-306576, isolated from the blood culture of a bacteremia patient.</title>
        <authorList>
            <person name="Lund L.C."/>
            <person name="Sydenham T.V."/>
            <person name="Hogh S.V."/>
            <person name="Skov M.N."/>
            <person name="Kemp M."/>
            <person name="Justesen U.S."/>
        </authorList>
    </citation>
    <scope>NUCLEOTIDE SEQUENCE [LARGE SCALE GENOMIC DNA]</scope>
    <source>
        <strain evidence="10 11">08-306576</strain>
    </source>
</reference>
<keyword evidence="11" id="KW-1185">Reference proteome</keyword>
<evidence type="ECO:0000313" key="10">
    <source>
        <dbReference type="EMBL" id="KHS56762.1"/>
    </source>
</evidence>
<dbReference type="GO" id="GO:0005524">
    <property type="term" value="F:ATP binding"/>
    <property type="evidence" value="ECO:0007669"/>
    <property type="project" value="UniProtKB-UniRule"/>
</dbReference>
<sequence>MMLILGLTGNIGCGKSSLSTIFSEENIDIVDADIIARQIYDDEKLLQKVYYTFGTDIKNEDGSLNRKALGRIVFNDDEKLIQLNKLTHPIIRQNVSDQIDEYKKQNKEIVVLDAALLIESDYLNFIDKLLVVTCNEDIQIERIKKRDNCSTEEALSRIKSQMSQENKVKYADYVIDNSGTIDELKNKAFIFLNYIKEKWSV</sequence>
<dbReference type="STRING" id="1577792.QX51_12350"/>
<comment type="similarity">
    <text evidence="1 8">Belongs to the CoaE family.</text>
</comment>
<dbReference type="GO" id="GO:0015937">
    <property type="term" value="P:coenzyme A biosynthetic process"/>
    <property type="evidence" value="ECO:0007669"/>
    <property type="project" value="UniProtKB-UniRule"/>
</dbReference>
<name>A0A0B3W332_9FIRM</name>
<dbReference type="Proteomes" id="UP000031189">
    <property type="component" value="Unassembled WGS sequence"/>
</dbReference>
<proteinExistence type="inferred from homology"/>
<evidence type="ECO:0000256" key="7">
    <source>
        <dbReference type="ARBA" id="ARBA00022993"/>
    </source>
</evidence>
<keyword evidence="5 8" id="KW-0418">Kinase</keyword>
<dbReference type="SUPFAM" id="SSF52540">
    <property type="entry name" value="P-loop containing nucleoside triphosphate hydrolases"/>
    <property type="match status" value="1"/>
</dbReference>
<dbReference type="NCBIfam" id="TIGR00152">
    <property type="entry name" value="dephospho-CoA kinase"/>
    <property type="match status" value="1"/>
</dbReference>
<organism evidence="10 11">
    <name type="scientific">Terrisporobacter othiniensis</name>
    <dbReference type="NCBI Taxonomy" id="1577792"/>
    <lineage>
        <taxon>Bacteria</taxon>
        <taxon>Bacillati</taxon>
        <taxon>Bacillota</taxon>
        <taxon>Clostridia</taxon>
        <taxon>Peptostreptococcales</taxon>
        <taxon>Peptostreptococcaceae</taxon>
        <taxon>Terrisporobacter</taxon>
    </lineage>
</organism>
<evidence type="ECO:0000256" key="3">
    <source>
        <dbReference type="ARBA" id="ARBA00022679"/>
    </source>
</evidence>
<feature type="binding site" evidence="8">
    <location>
        <begin position="12"/>
        <end position="17"/>
    </location>
    <ligand>
        <name>ATP</name>
        <dbReference type="ChEBI" id="CHEBI:30616"/>
    </ligand>
</feature>
<comment type="catalytic activity">
    <reaction evidence="8">
        <text>3'-dephospho-CoA + ATP = ADP + CoA + H(+)</text>
        <dbReference type="Rhea" id="RHEA:18245"/>
        <dbReference type="ChEBI" id="CHEBI:15378"/>
        <dbReference type="ChEBI" id="CHEBI:30616"/>
        <dbReference type="ChEBI" id="CHEBI:57287"/>
        <dbReference type="ChEBI" id="CHEBI:57328"/>
        <dbReference type="ChEBI" id="CHEBI:456216"/>
        <dbReference type="EC" id="2.7.1.24"/>
    </reaction>
</comment>
<dbReference type="CDD" id="cd02022">
    <property type="entry name" value="DPCK"/>
    <property type="match status" value="1"/>
</dbReference>
<dbReference type="PANTHER" id="PTHR10695">
    <property type="entry name" value="DEPHOSPHO-COA KINASE-RELATED"/>
    <property type="match status" value="1"/>
</dbReference>
<evidence type="ECO:0000256" key="6">
    <source>
        <dbReference type="ARBA" id="ARBA00022840"/>
    </source>
</evidence>
<dbReference type="InterPro" id="IPR027417">
    <property type="entry name" value="P-loop_NTPase"/>
</dbReference>